<keyword evidence="4" id="KW-1185">Reference proteome</keyword>
<accession>A0AAV5NWB2</accession>
<evidence type="ECO:0000256" key="1">
    <source>
        <dbReference type="SAM" id="Phobius"/>
    </source>
</evidence>
<reference evidence="4" key="1">
    <citation type="journal article" date="2019" name="Int. J. Syst. Evol. Microbiol.">
        <title>The Global Catalogue of Microorganisms (GCM) 10K type strain sequencing project: providing services to taxonomists for standard genome sequencing and annotation.</title>
        <authorList>
            <consortium name="The Broad Institute Genomics Platform"/>
            <consortium name="The Broad Institute Genome Sequencing Center for Infectious Disease"/>
            <person name="Wu L."/>
            <person name="Ma J."/>
        </authorList>
    </citation>
    <scope>NUCLEOTIDE SEQUENCE [LARGE SCALE GENOMIC DNA]</scope>
    <source>
        <strain evidence="4">NBRC 15640</strain>
    </source>
</reference>
<feature type="transmembrane region" description="Helical" evidence="1">
    <location>
        <begin position="163"/>
        <end position="183"/>
    </location>
</feature>
<feature type="transmembrane region" description="Helical" evidence="1">
    <location>
        <begin position="306"/>
        <end position="326"/>
    </location>
</feature>
<evidence type="ECO:0000313" key="3">
    <source>
        <dbReference type="EMBL" id="GLQ74251.1"/>
    </source>
</evidence>
<keyword evidence="1" id="KW-0472">Membrane</keyword>
<organism evidence="3 4">
    <name type="scientific">Vibrio penaeicida</name>
    <dbReference type="NCBI Taxonomy" id="104609"/>
    <lineage>
        <taxon>Bacteria</taxon>
        <taxon>Pseudomonadati</taxon>
        <taxon>Pseudomonadota</taxon>
        <taxon>Gammaproteobacteria</taxon>
        <taxon>Vibrionales</taxon>
        <taxon>Vibrionaceae</taxon>
        <taxon>Vibrio</taxon>
    </lineage>
</organism>
<feature type="transmembrane region" description="Helical" evidence="1">
    <location>
        <begin position="214"/>
        <end position="232"/>
    </location>
</feature>
<feature type="transmembrane region" description="Helical" evidence="1">
    <location>
        <begin position="46"/>
        <end position="65"/>
    </location>
</feature>
<dbReference type="Proteomes" id="UP001156690">
    <property type="component" value="Unassembled WGS sequence"/>
</dbReference>
<feature type="domain" description="Acyltransferase 3" evidence="2">
    <location>
        <begin position="11"/>
        <end position="354"/>
    </location>
</feature>
<gene>
    <name evidence="3" type="ORF">GCM10007932_36120</name>
</gene>
<dbReference type="Pfam" id="PF01757">
    <property type="entry name" value="Acyl_transf_3"/>
    <property type="match status" value="1"/>
</dbReference>
<keyword evidence="1" id="KW-0812">Transmembrane</keyword>
<evidence type="ECO:0000259" key="2">
    <source>
        <dbReference type="Pfam" id="PF01757"/>
    </source>
</evidence>
<dbReference type="PANTHER" id="PTHR23028">
    <property type="entry name" value="ACETYLTRANSFERASE"/>
    <property type="match status" value="1"/>
</dbReference>
<keyword evidence="3" id="KW-0012">Acyltransferase</keyword>
<dbReference type="InterPro" id="IPR050879">
    <property type="entry name" value="Acyltransferase_3"/>
</dbReference>
<feature type="transmembrane region" description="Helical" evidence="1">
    <location>
        <begin position="244"/>
        <end position="262"/>
    </location>
</feature>
<protein>
    <submittedName>
        <fullName evidence="3">Acyltransferase</fullName>
    </submittedName>
</protein>
<name>A0AAV5NWB2_9VIBR</name>
<keyword evidence="3" id="KW-0808">Transferase</keyword>
<feature type="transmembrane region" description="Helical" evidence="1">
    <location>
        <begin position="7"/>
        <end position="26"/>
    </location>
</feature>
<comment type="caution">
    <text evidence="3">The sequence shown here is derived from an EMBL/GenBank/DDBJ whole genome shotgun (WGS) entry which is preliminary data.</text>
</comment>
<dbReference type="RefSeq" id="WP_126606471.1">
    <property type="nucleotide sequence ID" value="NZ_AP025145.1"/>
</dbReference>
<evidence type="ECO:0000313" key="4">
    <source>
        <dbReference type="Proteomes" id="UP001156690"/>
    </source>
</evidence>
<dbReference type="InterPro" id="IPR002656">
    <property type="entry name" value="Acyl_transf_3_dom"/>
</dbReference>
<proteinExistence type="predicted"/>
<dbReference type="AlphaFoldDB" id="A0AAV5NWB2"/>
<feature type="transmembrane region" description="Helical" evidence="1">
    <location>
        <begin position="86"/>
        <end position="103"/>
    </location>
</feature>
<feature type="transmembrane region" description="Helical" evidence="1">
    <location>
        <begin position="346"/>
        <end position="371"/>
    </location>
</feature>
<feature type="transmembrane region" description="Helical" evidence="1">
    <location>
        <begin position="268"/>
        <end position="286"/>
    </location>
</feature>
<keyword evidence="1" id="KW-1133">Transmembrane helix</keyword>
<dbReference type="GO" id="GO:0016747">
    <property type="term" value="F:acyltransferase activity, transferring groups other than amino-acyl groups"/>
    <property type="evidence" value="ECO:0007669"/>
    <property type="project" value="InterPro"/>
</dbReference>
<sequence length="397" mass="44803">MKRQLPILTPIRGFAAILVSYFHARLVLFPQWLEPINDATHFIKNGYIWVDIFFILSGFVMMHVYRDTFRTNAPYEEWGRFMWLRFSRIYPLFITTFVVLLAWETYKYFNHIGFYGGPILESWGVNGLPAFQGPFNSSGSIASTLLLLQGITSNGLVWNFPGWSLSVEWLSYMFFPWMAIVLASSAKQTVWVPVLTALIVFSLVNKFGTLDVTSSYGAILRGLAGFSLGVWLCQIKLSTVWQKFANNSLVIIGLIVAIGAVMHSQLTATTTLLCYVLFALLILFSANHMPERSFALSILDNKLTRWLGDISYSVYLWHSVILIVGIEVINLVNPNSLTWWYGQSDISYLALSFVALLSILLPVASLSYVYIEKPAMKLLRKKQAPNAAPKVTDLTSG</sequence>
<dbReference type="EMBL" id="BSNX01000055">
    <property type="protein sequence ID" value="GLQ74251.1"/>
    <property type="molecule type" value="Genomic_DNA"/>
</dbReference>